<dbReference type="InterPro" id="IPR009081">
    <property type="entry name" value="PP-bd_ACP"/>
</dbReference>
<dbReference type="InterPro" id="IPR020806">
    <property type="entry name" value="PKS_PP-bd"/>
</dbReference>
<dbReference type="Proteomes" id="UP000007842">
    <property type="component" value="Plasmid pSCATT"/>
</dbReference>
<dbReference type="GO" id="GO:0044550">
    <property type="term" value="P:secondary metabolite biosynthetic process"/>
    <property type="evidence" value="ECO:0007669"/>
    <property type="project" value="TreeGrafter"/>
</dbReference>
<dbReference type="PATRIC" id="fig|1003195.11.peg.37"/>
<dbReference type="AlphaFoldDB" id="F8JJQ4"/>
<accession>F8JJQ4</accession>
<feature type="domain" description="Carrier" evidence="4">
    <location>
        <begin position="1"/>
        <end position="75"/>
    </location>
</feature>
<dbReference type="Pfam" id="PF00550">
    <property type="entry name" value="PP-binding"/>
    <property type="match status" value="1"/>
</dbReference>
<evidence type="ECO:0000256" key="1">
    <source>
        <dbReference type="ARBA" id="ARBA00001957"/>
    </source>
</evidence>
<dbReference type="RefSeq" id="WP_014150499.1">
    <property type="nucleotide sequence ID" value="NC_016113.1"/>
</dbReference>
<dbReference type="Gene3D" id="1.10.1200.10">
    <property type="entry name" value="ACP-like"/>
    <property type="match status" value="1"/>
</dbReference>
<name>F8JJQ4_STREN</name>
<dbReference type="PROSITE" id="PS50075">
    <property type="entry name" value="CARRIER"/>
    <property type="match status" value="1"/>
</dbReference>
<keyword evidence="6" id="KW-1185">Reference proteome</keyword>
<evidence type="ECO:0000313" key="6">
    <source>
        <dbReference type="Proteomes" id="UP000007842"/>
    </source>
</evidence>
<sequence length="90" mass="10063">MDNEVRHSVTRIWEDVLRLDDLAAGDNFFELGGHSLSASQVISRIRDSLQVEVSLAAFFEYPTIAELAHFVARQRALAHADGPRREKGEG</sequence>
<protein>
    <submittedName>
        <fullName evidence="5">AerA</fullName>
    </submittedName>
</protein>
<dbReference type="HOGENOM" id="CLU_186565_0_0_11"/>
<dbReference type="GO" id="GO:0005737">
    <property type="term" value="C:cytoplasm"/>
    <property type="evidence" value="ECO:0007669"/>
    <property type="project" value="TreeGrafter"/>
</dbReference>
<evidence type="ECO:0000313" key="5">
    <source>
        <dbReference type="EMBL" id="AEW99899.1"/>
    </source>
</evidence>
<keyword evidence="5" id="KW-0614">Plasmid</keyword>
<reference evidence="6" key="1">
    <citation type="submission" date="2011-12" db="EMBL/GenBank/DDBJ databases">
        <title>Complete genome sequence of Streptomyces cattleya strain DSM 46488.</title>
        <authorList>
            <person name="Ou H.-Y."/>
            <person name="Li P."/>
            <person name="Zhao C."/>
            <person name="O'Hagan D."/>
            <person name="Deng Z."/>
        </authorList>
    </citation>
    <scope>NUCLEOTIDE SEQUENCE [LARGE SCALE GENOMIC DNA]</scope>
    <source>
        <strain evidence="6">ATCC 35852 / DSM 46488 / JCM 4925 / NBRC 14057 / NRRL 8057</strain>
        <plasmid evidence="6">Plasmid pSCATT</plasmid>
    </source>
</reference>
<dbReference type="SMART" id="SM00823">
    <property type="entry name" value="PKS_PP"/>
    <property type="match status" value="1"/>
</dbReference>
<dbReference type="GO" id="GO:0043041">
    <property type="term" value="P:amino acid activation for nonribosomal peptide biosynthetic process"/>
    <property type="evidence" value="ECO:0007669"/>
    <property type="project" value="TreeGrafter"/>
</dbReference>
<evidence type="ECO:0000256" key="2">
    <source>
        <dbReference type="ARBA" id="ARBA00022450"/>
    </source>
</evidence>
<dbReference type="InterPro" id="IPR036736">
    <property type="entry name" value="ACP-like_sf"/>
</dbReference>
<accession>G8XHZ3</accession>
<keyword evidence="2" id="KW-0596">Phosphopantetheine</keyword>
<dbReference type="KEGG" id="sct:SCAT_p0042"/>
<dbReference type="PANTHER" id="PTHR45527">
    <property type="entry name" value="NONRIBOSOMAL PEPTIDE SYNTHETASE"/>
    <property type="match status" value="1"/>
</dbReference>
<dbReference type="KEGG" id="scy:SCATT_p17060"/>
<dbReference type="PANTHER" id="PTHR45527:SF1">
    <property type="entry name" value="FATTY ACID SYNTHASE"/>
    <property type="match status" value="1"/>
</dbReference>
<dbReference type="EMBL" id="CP003229">
    <property type="protein sequence ID" value="AEW99899.1"/>
    <property type="molecule type" value="Genomic_DNA"/>
</dbReference>
<evidence type="ECO:0000259" key="4">
    <source>
        <dbReference type="PROSITE" id="PS50075"/>
    </source>
</evidence>
<keyword evidence="3" id="KW-0597">Phosphoprotein</keyword>
<dbReference type="SUPFAM" id="SSF47336">
    <property type="entry name" value="ACP-like"/>
    <property type="match status" value="1"/>
</dbReference>
<dbReference type="GO" id="GO:0031177">
    <property type="term" value="F:phosphopantetheine binding"/>
    <property type="evidence" value="ECO:0007669"/>
    <property type="project" value="InterPro"/>
</dbReference>
<dbReference type="OrthoDB" id="2085352at2"/>
<gene>
    <name evidence="5" type="ordered locus">SCATT_p17060</name>
</gene>
<organism evidence="5 6">
    <name type="scientific">Streptantibioticus cattleyicolor (strain ATCC 35852 / DSM 46488 / JCM 4925 / NBRC 14057 / NRRL 8057)</name>
    <name type="common">Streptomyces cattleya</name>
    <dbReference type="NCBI Taxonomy" id="1003195"/>
    <lineage>
        <taxon>Bacteria</taxon>
        <taxon>Bacillati</taxon>
        <taxon>Actinomycetota</taxon>
        <taxon>Actinomycetes</taxon>
        <taxon>Kitasatosporales</taxon>
        <taxon>Streptomycetaceae</taxon>
        <taxon>Streptantibioticus</taxon>
    </lineage>
</organism>
<dbReference type="FunFam" id="1.10.1200.10:FF:000005">
    <property type="entry name" value="Nonribosomal peptide synthetase 1"/>
    <property type="match status" value="1"/>
</dbReference>
<comment type="cofactor">
    <cofactor evidence="1">
        <name>pantetheine 4'-phosphate</name>
        <dbReference type="ChEBI" id="CHEBI:47942"/>
    </cofactor>
</comment>
<geneLocation type="plasmid" evidence="5 6">
    <name>pSCATT</name>
</geneLocation>
<dbReference type="GO" id="GO:0017000">
    <property type="term" value="P:antibiotic biosynthetic process"/>
    <property type="evidence" value="ECO:0007669"/>
    <property type="project" value="UniProtKB-ARBA"/>
</dbReference>
<proteinExistence type="predicted"/>
<evidence type="ECO:0000256" key="3">
    <source>
        <dbReference type="ARBA" id="ARBA00022553"/>
    </source>
</evidence>